<dbReference type="GO" id="GO:0031640">
    <property type="term" value="P:killing of cells of another organism"/>
    <property type="evidence" value="ECO:0007669"/>
    <property type="project" value="UniProtKB-KW"/>
</dbReference>
<dbReference type="KEGG" id="rsn:RSPO_c00801"/>
<feature type="region of interest" description="Disordered" evidence="5">
    <location>
        <begin position="1601"/>
        <end position="1622"/>
    </location>
</feature>
<feature type="region of interest" description="Disordered" evidence="5">
    <location>
        <begin position="1426"/>
        <end position="1462"/>
    </location>
</feature>
<keyword evidence="6" id="KW-0378">Hydrolase</keyword>
<keyword evidence="2" id="KW-0964">Secreted</keyword>
<evidence type="ECO:0000313" key="6">
    <source>
        <dbReference type="EMBL" id="AEG68103.1"/>
    </source>
</evidence>
<evidence type="ECO:0000256" key="3">
    <source>
        <dbReference type="ARBA" id="ARBA00022529"/>
    </source>
</evidence>
<feature type="compositionally biased region" description="Polar residues" evidence="5">
    <location>
        <begin position="1501"/>
        <end position="1534"/>
    </location>
</feature>
<gene>
    <name evidence="6" type="ordered locus">RSPO_c00801</name>
</gene>
<evidence type="ECO:0000256" key="4">
    <source>
        <dbReference type="ARBA" id="ARBA00022638"/>
    </source>
</evidence>
<dbReference type="GO" id="GO:0008237">
    <property type="term" value="F:metallopeptidase activity"/>
    <property type="evidence" value="ECO:0007669"/>
    <property type="project" value="UniProtKB-KW"/>
</dbReference>
<dbReference type="GO" id="GO:0042742">
    <property type="term" value="P:defense response to bacterium"/>
    <property type="evidence" value="ECO:0007669"/>
    <property type="project" value="UniProtKB-KW"/>
</dbReference>
<dbReference type="Pfam" id="PF00353">
    <property type="entry name" value="HemolysinCabind"/>
    <property type="match status" value="14"/>
</dbReference>
<dbReference type="Proteomes" id="UP000007953">
    <property type="component" value="Chromosome"/>
</dbReference>
<keyword evidence="4" id="KW-0081">Bacteriolytic enzyme</keyword>
<dbReference type="Gene3D" id="2.150.10.10">
    <property type="entry name" value="Serralysin-like metalloprotease, C-terminal"/>
    <property type="match status" value="5"/>
</dbReference>
<dbReference type="EMBL" id="CP002819">
    <property type="protein sequence ID" value="AEG68103.1"/>
    <property type="molecule type" value="Genomic_DNA"/>
</dbReference>
<dbReference type="Gene3D" id="2.160.20.160">
    <property type="match status" value="1"/>
</dbReference>
<comment type="subcellular location">
    <subcellularLocation>
        <location evidence="1">Secreted</location>
    </subcellularLocation>
</comment>
<reference evidence="6 7" key="1">
    <citation type="journal article" date="2011" name="J. Bacteriol.">
        <title>Complete genome sequence of the plant pathogen Ralstonia solanacearum strain Po82.</title>
        <authorList>
            <person name="Xu J."/>
            <person name="Zheng H.J."/>
            <person name="Liu L."/>
            <person name="Pan Z.C."/>
            <person name="Prior P."/>
            <person name="Tang B."/>
            <person name="Xu J.S."/>
            <person name="Zhang H."/>
            <person name="Tian Q."/>
            <person name="Zhang L.Q."/>
            <person name="Feng J."/>
        </authorList>
    </citation>
    <scope>NUCLEOTIDE SEQUENCE [LARGE SCALE GENOMIC DNA]</scope>
    <source>
        <strain evidence="6 7">Po82</strain>
    </source>
</reference>
<dbReference type="PANTHER" id="PTHR38340">
    <property type="entry name" value="S-LAYER PROTEIN"/>
    <property type="match status" value="1"/>
</dbReference>
<protein>
    <submittedName>
        <fullName evidence="6">Putative metalloprotease, Hemolysin-type calcium-binding region (RtxA)</fullName>
    </submittedName>
</protein>
<keyword evidence="6" id="KW-0645">Protease</keyword>
<dbReference type="RefSeq" id="WP_014616170.1">
    <property type="nucleotide sequence ID" value="NC_017574.1"/>
</dbReference>
<dbReference type="GO" id="GO:0005509">
    <property type="term" value="F:calcium ion binding"/>
    <property type="evidence" value="ECO:0007669"/>
    <property type="project" value="InterPro"/>
</dbReference>
<dbReference type="GO" id="GO:0005576">
    <property type="term" value="C:extracellular region"/>
    <property type="evidence" value="ECO:0007669"/>
    <property type="project" value="UniProtKB-SubCell"/>
</dbReference>
<dbReference type="InterPro" id="IPR001343">
    <property type="entry name" value="Hemolysn_Ca-bd"/>
</dbReference>
<proteinExistence type="predicted"/>
<dbReference type="InterPro" id="IPR023347">
    <property type="entry name" value="Lysozyme_dom_sf"/>
</dbReference>
<sequence length="1809" mass="183390">MSIGVSGGGYINGSYDGDLIFLLKIPENNPLRNNPTSLAELSVKTDSTAQHRPVIGYGYDLIANRKTAIDDLTNPNVGVVLTETQRKALKALSSTTSGIPAGLVKLALPSEAAATALLKLSIKVRVPDFNYFLSKNNIYLPESRERAALFSMWYQQPAYFIQSDGHLTKMAQALVDGNRAEVWYQMRYDSAKNGAQGNGIVTRRYAESTYFGLYDAGAVTLPEVVQIYQVFTLNRKGMLEYDSEHAKQLEDTFDAKGYSMSTPKLNDPLGLGNARDFLIGYLAEKYGALNGSPLNAVLATDIYINPQRKDNSSALAVNFDAVLNEENAKANSLILGGNGNSKLHGGSGNDILIAGTGDQLLEGGPGNDTLIGGGGADTLIGGGGIDVFVYAVPSNPKQVASEEIRNGGASSKLELADGTLLTGSMTMGAWQGDVLVWVDPKTQTEYHFVAQAPSKSKGVLTISKGLLGNVAGDQIVIRDFDLAMAQFGGYMGITLGPSPLVLQPSVSILGSYSPSGTELDLSSGTLQTFTLYRTTPGNTAQSYTLALDGDSANYAVNTGANLLTFQNGSVTVTIPAGEVSVSLALVNTGDPGANETLQLTATAIDSNAPAGTQLPVSNTLAVNFSEAANASSKTSANQPDNVINGDLNPINFGTDDNPQYQRDALGNLITDSTSSAPGRDDTLYGSSGNDLINAGGGNNQVWGIEGADTIIAGDGGNLIHDGDGNNSVTVGNGANQIFLGNGANTLTMGTGSDYVAVGDGNNQIEGNGGRDVIVAGNGDNAIFANKKTDLASAIANRDSLSASGLQGDLIAVGRGNNTIVSGTGNDLVVLGGGNDVVVLGPGNDTVAGGEVASQVYRAWSAQSVMNGGQPSAGSFVDTVTHYQGITTASSGGYVPSAGLSALLAQYPSTQQYNVDPYGNPVGGGSETIFGGSGNDLIVTSNGNNYVDAGSGNSLVYAGAGDDTIFGGTGNSTITGGGGDDYIDGESGNHLIAGGAGNNTIFGGSGNDRIYAGVPYDSSTGDINAGNNYVDVGSGNSIVFGSAGNDTLVAGSGQDTLVAGNGNTTIYGGTGVDLIYGGSGNDLIYAGDGGTAGAATTVVAGSGNTTVYGGQGVDVIYGGAGSDVIYVGDGGSAAQRSVVYAGSGNTTVYGGLGADEIHGGSGNDVLYAGDGGSTDAPTVVYAGTGNSTLYGGAGVDILNASAAGSTLLVGGSGNETLLGGAGDDTLVAGSGNDSMDGGAGSNTYVFNSEAGSSEIVQSGGTDILEFGSGISASDLSISATLGANGAPALEISVGGSSVIVDGAFSGQVGAVTFADGGTMSLAQLMAQAEIVPSTVTSTTDTSVAFDASGNIRVTTYAADGTAVSDSWQSVDGSHGIDTFQSNGSSRGQSWYANRRTGVTFGDGTGNNTTYIYNALGNLVADNWTKSDGSSGTDTINGDGSGAGTATNEDGSKSTYATDSQGNKTTQFYSSEGVLTDDAWTHADGSSGSDVFDSSGNITQATTITANGSKSVQTNDGQGNTSTTQFDASGNKTGDTWQAADGSHGSDQLSNGTWTSLQYASDGSYARSTKDALGDSTAQQFNVTGVATGSAWSNADGTHGDTTIAADGSSASTSYHRDGSYMQTTTSATGNTVTGYYSSTGQLLYDAWQNADGTSGHDNFTGVASAVTANFQRAGVYALASSNPDGSIEIDTYSGQYGKVFSISSSTASEPSYGGGYGGGYGGSYGSLVSGSDLTQVTYGEGGGARSIRKLCLIKVPAQRGVWTYWLTAAIWQAFGRQGHLTARALCLAPRVTTCKGPNLPGHLRRLWPTT</sequence>
<evidence type="ECO:0000256" key="1">
    <source>
        <dbReference type="ARBA" id="ARBA00004613"/>
    </source>
</evidence>
<evidence type="ECO:0000256" key="2">
    <source>
        <dbReference type="ARBA" id="ARBA00022525"/>
    </source>
</evidence>
<dbReference type="GO" id="GO:0006508">
    <property type="term" value="P:proteolysis"/>
    <property type="evidence" value="ECO:0007669"/>
    <property type="project" value="UniProtKB-KW"/>
</dbReference>
<dbReference type="PRINTS" id="PR00313">
    <property type="entry name" value="CABNDNGRPT"/>
</dbReference>
<keyword evidence="6" id="KW-0482">Metalloprotease</keyword>
<feature type="region of interest" description="Disordered" evidence="5">
    <location>
        <begin position="1501"/>
        <end position="1550"/>
    </location>
</feature>
<dbReference type="SUPFAM" id="SSF51120">
    <property type="entry name" value="beta-Roll"/>
    <property type="match status" value="5"/>
</dbReference>
<dbReference type="PANTHER" id="PTHR38340:SF1">
    <property type="entry name" value="S-LAYER PROTEIN"/>
    <property type="match status" value="1"/>
</dbReference>
<dbReference type="PROSITE" id="PS00330">
    <property type="entry name" value="HEMOLYSIN_CALCIUM"/>
    <property type="match status" value="1"/>
</dbReference>
<dbReference type="InterPro" id="IPR011049">
    <property type="entry name" value="Serralysin-like_metalloprot_C"/>
</dbReference>
<dbReference type="GO" id="GO:0003796">
    <property type="term" value="F:lysozyme activity"/>
    <property type="evidence" value="ECO:0007669"/>
    <property type="project" value="InterPro"/>
</dbReference>
<evidence type="ECO:0000256" key="5">
    <source>
        <dbReference type="SAM" id="MobiDB-lite"/>
    </source>
</evidence>
<dbReference type="Gene3D" id="1.10.530.40">
    <property type="match status" value="1"/>
</dbReference>
<evidence type="ECO:0000313" key="7">
    <source>
        <dbReference type="Proteomes" id="UP000007953"/>
    </source>
</evidence>
<name>F6FYM0_RALS8</name>
<dbReference type="eggNOG" id="COG2931">
    <property type="taxonomic scope" value="Bacteria"/>
</dbReference>
<organism evidence="6 7">
    <name type="scientific">Ralstonia solanacearum (strain Po82)</name>
    <dbReference type="NCBI Taxonomy" id="1031711"/>
    <lineage>
        <taxon>Bacteria</taxon>
        <taxon>Pseudomonadati</taxon>
        <taxon>Pseudomonadota</taxon>
        <taxon>Betaproteobacteria</taxon>
        <taxon>Burkholderiales</taxon>
        <taxon>Burkholderiaceae</taxon>
        <taxon>Ralstonia</taxon>
        <taxon>Ralstonia solanacearum species complex</taxon>
    </lineage>
</organism>
<dbReference type="InterPro" id="IPR018511">
    <property type="entry name" value="Hemolysin-typ_Ca-bd_CS"/>
</dbReference>
<dbReference type="InterPro" id="IPR050557">
    <property type="entry name" value="RTX_toxin/Mannuronan_C5-epim"/>
</dbReference>
<dbReference type="PATRIC" id="fig|1031711.3.peg.782"/>
<dbReference type="Gene3D" id="3.90.930.1">
    <property type="match status" value="3"/>
</dbReference>
<keyword evidence="3" id="KW-0929">Antimicrobial</keyword>
<accession>F6FYM0</accession>
<dbReference type="HOGENOM" id="CLU_237883_0_0_4"/>